<sequence>MTFMLACLDYDTTASLRCTKKIELHSQCKVKANRAEHLAEFTYTLCTICCCGGGNIGQEQIADDIHQN</sequence>
<evidence type="ECO:0000313" key="3">
    <source>
        <dbReference type="Proteomes" id="UP000078546"/>
    </source>
</evidence>
<dbReference type="AlphaFoldDB" id="A0A1A8VXQ0"/>
<reference evidence="1" key="1">
    <citation type="submission" date="2016-05" db="EMBL/GenBank/DDBJ databases">
        <authorList>
            <person name="Lavstsen T."/>
            <person name="Jespersen J.S."/>
        </authorList>
    </citation>
    <scope>NUCLEOTIDE SEQUENCE [LARGE SCALE GENOMIC DNA]</scope>
</reference>
<dbReference type="Proteomes" id="UP000078560">
    <property type="component" value="Unassembled WGS sequence"/>
</dbReference>
<dbReference type="EMBL" id="FLQU01000416">
    <property type="protein sequence ID" value="SBS85363.1"/>
    <property type="molecule type" value="Genomic_DNA"/>
</dbReference>
<gene>
    <name evidence="2" type="ORF">POVCU1_028450</name>
    <name evidence="1" type="ORF">POVCU2_0031050</name>
</gene>
<accession>A0A1A8VXQ0</accession>
<proteinExistence type="predicted"/>
<organism evidence="1 4">
    <name type="scientific">Plasmodium ovale curtisi</name>
    <dbReference type="NCBI Taxonomy" id="864141"/>
    <lineage>
        <taxon>Eukaryota</taxon>
        <taxon>Sar</taxon>
        <taxon>Alveolata</taxon>
        <taxon>Apicomplexa</taxon>
        <taxon>Aconoidasida</taxon>
        <taxon>Haemosporida</taxon>
        <taxon>Plasmodiidae</taxon>
        <taxon>Plasmodium</taxon>
        <taxon>Plasmodium (Plasmodium)</taxon>
    </lineage>
</organism>
<evidence type="ECO:0000313" key="2">
    <source>
        <dbReference type="EMBL" id="SBS94485.1"/>
    </source>
</evidence>
<evidence type="ECO:0000313" key="4">
    <source>
        <dbReference type="Proteomes" id="UP000078560"/>
    </source>
</evidence>
<dbReference type="EMBL" id="FLQV01000525">
    <property type="protein sequence ID" value="SBS94485.1"/>
    <property type="molecule type" value="Genomic_DNA"/>
</dbReference>
<name>A0A1A8VXQ0_PLAOA</name>
<dbReference type="Proteomes" id="UP000078546">
    <property type="component" value="Unassembled WGS sequence"/>
</dbReference>
<evidence type="ECO:0000313" key="1">
    <source>
        <dbReference type="EMBL" id="SBS85363.1"/>
    </source>
</evidence>
<reference evidence="3 4" key="2">
    <citation type="submission" date="2016-05" db="EMBL/GenBank/DDBJ databases">
        <authorList>
            <person name="Naeem Raeece"/>
        </authorList>
    </citation>
    <scope>NUCLEOTIDE SEQUENCE [LARGE SCALE GENOMIC DNA]</scope>
</reference>
<protein>
    <submittedName>
        <fullName evidence="1">Uncharacterized protein</fullName>
    </submittedName>
</protein>